<keyword evidence="1" id="KW-1133">Transmembrane helix</keyword>
<dbReference type="Proteomes" id="UP001159364">
    <property type="component" value="Linkage Group LG11"/>
</dbReference>
<comment type="caution">
    <text evidence="2">The sequence shown here is derived from an EMBL/GenBank/DDBJ whole genome shotgun (WGS) entry which is preliminary data.</text>
</comment>
<reference evidence="2 3" key="1">
    <citation type="submission" date="2021-09" db="EMBL/GenBank/DDBJ databases">
        <title>Genomic insights and catalytic innovation underlie evolution of tropane alkaloids biosynthesis.</title>
        <authorList>
            <person name="Wang Y.-J."/>
            <person name="Tian T."/>
            <person name="Huang J.-P."/>
            <person name="Huang S.-X."/>
        </authorList>
    </citation>
    <scope>NUCLEOTIDE SEQUENCE [LARGE SCALE GENOMIC DNA]</scope>
    <source>
        <strain evidence="2">KIB-2018</strain>
        <tissue evidence="2">Leaf</tissue>
    </source>
</reference>
<feature type="transmembrane region" description="Helical" evidence="1">
    <location>
        <begin position="27"/>
        <end position="48"/>
    </location>
</feature>
<feature type="transmembrane region" description="Helical" evidence="1">
    <location>
        <begin position="252"/>
        <end position="273"/>
    </location>
</feature>
<organism evidence="2 3">
    <name type="scientific">Erythroxylum novogranatense</name>
    <dbReference type="NCBI Taxonomy" id="1862640"/>
    <lineage>
        <taxon>Eukaryota</taxon>
        <taxon>Viridiplantae</taxon>
        <taxon>Streptophyta</taxon>
        <taxon>Embryophyta</taxon>
        <taxon>Tracheophyta</taxon>
        <taxon>Spermatophyta</taxon>
        <taxon>Magnoliopsida</taxon>
        <taxon>eudicotyledons</taxon>
        <taxon>Gunneridae</taxon>
        <taxon>Pentapetalae</taxon>
        <taxon>rosids</taxon>
        <taxon>fabids</taxon>
        <taxon>Malpighiales</taxon>
        <taxon>Erythroxylaceae</taxon>
        <taxon>Erythroxylum</taxon>
    </lineage>
</organism>
<evidence type="ECO:0000256" key="1">
    <source>
        <dbReference type="SAM" id="Phobius"/>
    </source>
</evidence>
<keyword evidence="3" id="KW-1185">Reference proteome</keyword>
<accession>A0AAV8SDD6</accession>
<dbReference type="PANTHER" id="PTHR33133:SF19">
    <property type="entry name" value="BINDING-PROTEIN-DEPENDENT TRANSPORT SYSTEMS INNER MEMBRANE COMPONENT"/>
    <property type="match status" value="1"/>
</dbReference>
<feature type="transmembrane region" description="Helical" evidence="1">
    <location>
        <begin position="165"/>
        <end position="188"/>
    </location>
</feature>
<name>A0AAV8SDD6_9ROSI</name>
<feature type="transmembrane region" description="Helical" evidence="1">
    <location>
        <begin position="209"/>
        <end position="232"/>
    </location>
</feature>
<keyword evidence="1" id="KW-0472">Membrane</keyword>
<sequence>MDHNPFALLEKTGKIIRRSIFTLLKDFQHYCTAPVVLMLPFSVSVLLLQSVYRSCSQTNPLLFPARASFLGVNLCQVIFSYIFSFPLTLTFLVIAKGSIIRHLNQYRMATLPFYKTLILTCLCNIIFTVSSSLVAFFLLLTVLSLTEEAFGLASSNPLLIEAAQIVLYMILTNTMVISNLALAVAGTGNSTGYRAICRVALLRKQTNSMALLLTIPVNLGLAAIESLFRYRVIRAYYLLGRLSLSMVMESLLIAYMFSLLIVLETIASCLFIMDCEPNSGREQAETFPSQIAPCKVENNMSESLKEFP</sequence>
<keyword evidence="1" id="KW-0812">Transmembrane</keyword>
<evidence type="ECO:0000313" key="2">
    <source>
        <dbReference type="EMBL" id="KAJ8750059.1"/>
    </source>
</evidence>
<dbReference type="PANTHER" id="PTHR33133">
    <property type="entry name" value="OS08G0107100 PROTEIN-RELATED"/>
    <property type="match status" value="1"/>
</dbReference>
<protein>
    <submittedName>
        <fullName evidence="2">Uncharacterized protein</fullName>
    </submittedName>
</protein>
<dbReference type="AlphaFoldDB" id="A0AAV8SDD6"/>
<gene>
    <name evidence="2" type="ORF">K2173_013974</name>
</gene>
<proteinExistence type="predicted"/>
<evidence type="ECO:0000313" key="3">
    <source>
        <dbReference type="Proteomes" id="UP001159364"/>
    </source>
</evidence>
<dbReference type="EMBL" id="JAIWQS010000011">
    <property type="protein sequence ID" value="KAJ8750059.1"/>
    <property type="molecule type" value="Genomic_DNA"/>
</dbReference>
<feature type="transmembrane region" description="Helical" evidence="1">
    <location>
        <begin position="116"/>
        <end position="145"/>
    </location>
</feature>
<feature type="transmembrane region" description="Helical" evidence="1">
    <location>
        <begin position="68"/>
        <end position="95"/>
    </location>
</feature>